<keyword evidence="5" id="KW-0998">Cell outer membrane</keyword>
<comment type="subcellular location">
    <subcellularLocation>
        <location evidence="1">Cell outer membrane</location>
    </subcellularLocation>
</comment>
<comment type="similarity">
    <text evidence="2">Belongs to the MipA/OmpV family.</text>
</comment>
<keyword evidence="3" id="KW-0732">Signal</keyword>
<dbReference type="AlphaFoldDB" id="A0A5R9QBL4"/>
<evidence type="ECO:0000256" key="3">
    <source>
        <dbReference type="ARBA" id="ARBA00022729"/>
    </source>
</evidence>
<evidence type="ECO:0000256" key="2">
    <source>
        <dbReference type="ARBA" id="ARBA00005722"/>
    </source>
</evidence>
<sequence>MGVAASDSLYAGADKSVSVLPLLHYEGERFFVRGVTAGMRLIEREGFGLEAIVAGRFEGIDRSDFGRAELARNGIDRDLLDDRDDGVDLGLRANWKSLGGEVRLSARADVSGASEGYELTLGYGYPMQLAGMTVTPSLAVSYLSDKLADYYYGTLSDEEARGVSRYRPGGAVVPGVALGLAKPLGERWLLSAEASYRRLPDRITDSPLVDSDSSHVGFRLGVSWLFD</sequence>
<dbReference type="PANTHER" id="PTHR38776">
    <property type="entry name" value="MLTA-INTERACTING PROTEIN-RELATED"/>
    <property type="match status" value="1"/>
</dbReference>
<evidence type="ECO:0000313" key="6">
    <source>
        <dbReference type="EMBL" id="TLX62360.1"/>
    </source>
</evidence>
<evidence type="ECO:0000256" key="1">
    <source>
        <dbReference type="ARBA" id="ARBA00004442"/>
    </source>
</evidence>
<evidence type="ECO:0000256" key="5">
    <source>
        <dbReference type="ARBA" id="ARBA00023237"/>
    </source>
</evidence>
<dbReference type="GO" id="GO:0009279">
    <property type="term" value="C:cell outer membrane"/>
    <property type="evidence" value="ECO:0007669"/>
    <property type="project" value="UniProtKB-SubCell"/>
</dbReference>
<dbReference type="Pfam" id="PF06629">
    <property type="entry name" value="MipA"/>
    <property type="match status" value="1"/>
</dbReference>
<organism evidence="6 7">
    <name type="scientific">Stutzerimonas nosocomialis</name>
    <dbReference type="NCBI Taxonomy" id="1056496"/>
    <lineage>
        <taxon>Bacteria</taxon>
        <taxon>Pseudomonadati</taxon>
        <taxon>Pseudomonadota</taxon>
        <taxon>Gammaproteobacteria</taxon>
        <taxon>Pseudomonadales</taxon>
        <taxon>Pseudomonadaceae</taxon>
        <taxon>Stutzerimonas</taxon>
    </lineage>
</organism>
<reference evidence="6 7" key="1">
    <citation type="journal article" date="2017" name="Eur. J. Clin. Microbiol. Infect. Dis.">
        <title>Uncommonly isolated clinical Pseudomonas: identification and phylogenetic assignation.</title>
        <authorList>
            <person name="Mulet M."/>
            <person name="Gomila M."/>
            <person name="Ramirez A."/>
            <person name="Cardew S."/>
            <person name="Moore E.R."/>
            <person name="Lalucat J."/>
            <person name="Garcia-Valdes E."/>
        </authorList>
    </citation>
    <scope>NUCLEOTIDE SEQUENCE [LARGE SCALE GENOMIC DNA]</scope>
    <source>
        <strain evidence="6 7">SD129</strain>
    </source>
</reference>
<dbReference type="Proteomes" id="UP000306753">
    <property type="component" value="Unassembled WGS sequence"/>
</dbReference>
<proteinExistence type="inferred from homology"/>
<dbReference type="InterPro" id="IPR010583">
    <property type="entry name" value="MipA"/>
</dbReference>
<dbReference type="PANTHER" id="PTHR38776:SF1">
    <property type="entry name" value="MLTA-INTERACTING PROTEIN-RELATED"/>
    <property type="match status" value="1"/>
</dbReference>
<comment type="caution">
    <text evidence="6">The sequence shown here is derived from an EMBL/GenBank/DDBJ whole genome shotgun (WGS) entry which is preliminary data.</text>
</comment>
<protein>
    <submittedName>
        <fullName evidence="6">MipA/OmpV family protein</fullName>
    </submittedName>
</protein>
<name>A0A5R9QBL4_9GAMM</name>
<keyword evidence="7" id="KW-1185">Reference proteome</keyword>
<evidence type="ECO:0000256" key="4">
    <source>
        <dbReference type="ARBA" id="ARBA00023136"/>
    </source>
</evidence>
<dbReference type="EMBL" id="QLAG01000023">
    <property type="protein sequence ID" value="TLX62360.1"/>
    <property type="molecule type" value="Genomic_DNA"/>
</dbReference>
<gene>
    <name evidence="6" type="ORF">DN820_16875</name>
</gene>
<evidence type="ECO:0000313" key="7">
    <source>
        <dbReference type="Proteomes" id="UP000306753"/>
    </source>
</evidence>
<keyword evidence="4" id="KW-0472">Membrane</keyword>
<dbReference type="GO" id="GO:0009252">
    <property type="term" value="P:peptidoglycan biosynthetic process"/>
    <property type="evidence" value="ECO:0007669"/>
    <property type="project" value="TreeGrafter"/>
</dbReference>
<accession>A0A5R9QBL4</accession>